<dbReference type="Gene3D" id="3.40.50.1000">
    <property type="entry name" value="HAD superfamily/HAD-like"/>
    <property type="match status" value="1"/>
</dbReference>
<dbReference type="InterPro" id="IPR050582">
    <property type="entry name" value="HAD-like_SerB"/>
</dbReference>
<dbReference type="InterPro" id="IPR036412">
    <property type="entry name" value="HAD-like_sf"/>
</dbReference>
<evidence type="ECO:0000313" key="4">
    <source>
        <dbReference type="EMBL" id="NLS11852.1"/>
    </source>
</evidence>
<keyword evidence="3" id="KW-0460">Magnesium</keyword>
<accession>A0A7X8TNQ6</accession>
<dbReference type="NCBIfam" id="TIGR01490">
    <property type="entry name" value="HAD-SF-IB-hyp1"/>
    <property type="match status" value="1"/>
</dbReference>
<sequence length="221" mass="24921">MTKPLYVFDLDETLIFGDSAMIWNEFMVEKSIASAPDFIAEDRRLMALYAKGELDMAQYLAFAMAPLAKMPIEQVNALMDECVETRILATQFSQAKSLIAELLNDGIDMMIISASATFIVEAVARRFGIPTALGIDLVEKNGCYTSEIKGTPSFRQGKVIRLQQWLESQGENFSEIHFYTDSINDLPLCEYADRIYLVNPCPRLSAHAKNNTDWAVLKWQV</sequence>
<dbReference type="SUPFAM" id="SSF56784">
    <property type="entry name" value="HAD-like"/>
    <property type="match status" value="1"/>
</dbReference>
<keyword evidence="1" id="KW-0479">Metal-binding</keyword>
<dbReference type="GO" id="GO:0016787">
    <property type="term" value="F:hydrolase activity"/>
    <property type="evidence" value="ECO:0007669"/>
    <property type="project" value="UniProtKB-KW"/>
</dbReference>
<dbReference type="NCBIfam" id="TIGR01488">
    <property type="entry name" value="HAD-SF-IB"/>
    <property type="match status" value="1"/>
</dbReference>
<dbReference type="Proteomes" id="UP000535589">
    <property type="component" value="Unassembled WGS sequence"/>
</dbReference>
<keyword evidence="5" id="KW-1185">Reference proteome</keyword>
<dbReference type="InterPro" id="IPR023214">
    <property type="entry name" value="HAD_sf"/>
</dbReference>
<protein>
    <submittedName>
        <fullName evidence="4">HAD family hydrolase</fullName>
    </submittedName>
</protein>
<name>A0A7X8TNQ6_9VIBR</name>
<dbReference type="AlphaFoldDB" id="A0A7X8TNQ6"/>
<keyword evidence="2 4" id="KW-0378">Hydrolase</keyword>
<gene>
    <name evidence="4" type="ORF">HGP28_02970</name>
</gene>
<evidence type="ECO:0000256" key="3">
    <source>
        <dbReference type="ARBA" id="ARBA00022842"/>
    </source>
</evidence>
<organism evidence="4 5">
    <name type="scientific">Vibrio agarilyticus</name>
    <dbReference type="NCBI Taxonomy" id="2726741"/>
    <lineage>
        <taxon>Bacteria</taxon>
        <taxon>Pseudomonadati</taxon>
        <taxon>Pseudomonadota</taxon>
        <taxon>Gammaproteobacteria</taxon>
        <taxon>Vibrionales</taxon>
        <taxon>Vibrionaceae</taxon>
        <taxon>Vibrio</taxon>
    </lineage>
</organism>
<dbReference type="PANTHER" id="PTHR43344:SF13">
    <property type="entry name" value="PHOSPHATASE RV3661-RELATED"/>
    <property type="match status" value="1"/>
</dbReference>
<dbReference type="EMBL" id="JABAIK010000002">
    <property type="protein sequence ID" value="NLS11852.1"/>
    <property type="molecule type" value="Genomic_DNA"/>
</dbReference>
<dbReference type="GO" id="GO:0046872">
    <property type="term" value="F:metal ion binding"/>
    <property type="evidence" value="ECO:0007669"/>
    <property type="project" value="UniProtKB-KW"/>
</dbReference>
<evidence type="ECO:0000256" key="2">
    <source>
        <dbReference type="ARBA" id="ARBA00022801"/>
    </source>
</evidence>
<dbReference type="RefSeq" id="WP_168834950.1">
    <property type="nucleotide sequence ID" value="NZ_JABAIK010000002.1"/>
</dbReference>
<comment type="caution">
    <text evidence="4">The sequence shown here is derived from an EMBL/GenBank/DDBJ whole genome shotgun (WGS) entry which is preliminary data.</text>
</comment>
<dbReference type="Gene3D" id="1.20.1440.100">
    <property type="entry name" value="SG protein - dephosphorylation function"/>
    <property type="match status" value="1"/>
</dbReference>
<dbReference type="InterPro" id="IPR006385">
    <property type="entry name" value="HAD_hydro_SerB1"/>
</dbReference>
<proteinExistence type="predicted"/>
<dbReference type="Pfam" id="PF12710">
    <property type="entry name" value="HAD"/>
    <property type="match status" value="1"/>
</dbReference>
<evidence type="ECO:0000256" key="1">
    <source>
        <dbReference type="ARBA" id="ARBA00022723"/>
    </source>
</evidence>
<dbReference type="CDD" id="cd02612">
    <property type="entry name" value="HAD_PGPPase"/>
    <property type="match status" value="1"/>
</dbReference>
<evidence type="ECO:0000313" key="5">
    <source>
        <dbReference type="Proteomes" id="UP000535589"/>
    </source>
</evidence>
<reference evidence="4 5" key="1">
    <citation type="submission" date="2020-04" db="EMBL/GenBank/DDBJ databases">
        <title>Vibrio sp. SM6, a novel species isolated from seawater.</title>
        <authorList>
            <person name="Wang X."/>
        </authorList>
    </citation>
    <scope>NUCLEOTIDE SEQUENCE [LARGE SCALE GENOMIC DNA]</scope>
    <source>
        <strain evidence="4 5">SM6</strain>
    </source>
</reference>
<dbReference type="PANTHER" id="PTHR43344">
    <property type="entry name" value="PHOSPHOSERINE PHOSPHATASE"/>
    <property type="match status" value="1"/>
</dbReference>